<evidence type="ECO:0000256" key="2">
    <source>
        <dbReference type="ARBA" id="ARBA00011738"/>
    </source>
</evidence>
<comment type="function">
    <text evidence="4">Dirigent proteins impart stereoselectivity on the phenoxy radical-coupling reaction, yielding optically active lignans from two molecules of coniferyl alcohol in the biosynthesis of lignans, flavonolignans, and alkaloids and thus plays a central role in plant secondary metabolism.</text>
</comment>
<dbReference type="Gramene" id="Kaladp0032s0454.1.v1.1">
    <property type="protein sequence ID" value="Kaladp0032s0454.1.v1.1.CDS.1"/>
    <property type="gene ID" value="Kaladp0032s0454.v1.1"/>
</dbReference>
<dbReference type="InterPro" id="IPR044859">
    <property type="entry name" value="Allene_oxi_cyc_Dirigent"/>
</dbReference>
<evidence type="ECO:0000256" key="1">
    <source>
        <dbReference type="ARBA" id="ARBA00010746"/>
    </source>
</evidence>
<comment type="subcellular location">
    <subcellularLocation>
        <location evidence="4">Secreted</location>
        <location evidence="4">Extracellular space</location>
        <location evidence="4">Apoplast</location>
    </subcellularLocation>
</comment>
<dbReference type="PANTHER" id="PTHR21495">
    <property type="entry name" value="NUCLEOPORIN-RELATED"/>
    <property type="match status" value="1"/>
</dbReference>
<sequence length="188" mass="20248">MAQQAPLPVPFIIIIISLLVSAGSGSGQESTWAKKVKTSDGATITNLQFYFHDTFSGKDPTAVRVAEPSSQAWNLFGAMVMVDDKLTEGYDAESKLVGRAQGLYGSASQSGLGLIMAITYRFLDGEYEGSSFSVLGLNQALYLTREMPVVAGTGKFRMAKGFVIAQTQWVDVTGSGDAIVWYNVTLFH</sequence>
<dbReference type="Gene3D" id="2.40.480.10">
    <property type="entry name" value="Allene oxide cyclase-like"/>
    <property type="match status" value="1"/>
</dbReference>
<dbReference type="Proteomes" id="UP000594263">
    <property type="component" value="Unplaced"/>
</dbReference>
<name>A0A7N0TDA9_KALFE</name>
<protein>
    <recommendedName>
        <fullName evidence="4">Dirigent protein</fullName>
    </recommendedName>
</protein>
<feature type="chain" id="PRO_5029938292" description="Dirigent protein" evidence="4">
    <location>
        <begin position="28"/>
        <end position="188"/>
    </location>
</feature>
<proteinExistence type="inferred from homology"/>
<comment type="similarity">
    <text evidence="1 4">Belongs to the plant dirigent protein family.</text>
</comment>
<reference evidence="5" key="1">
    <citation type="submission" date="2021-01" db="UniProtKB">
        <authorList>
            <consortium name="EnsemblPlants"/>
        </authorList>
    </citation>
    <scope>IDENTIFICATION</scope>
</reference>
<dbReference type="InterPro" id="IPR004265">
    <property type="entry name" value="Dirigent"/>
</dbReference>
<evidence type="ECO:0000313" key="6">
    <source>
        <dbReference type="Proteomes" id="UP000594263"/>
    </source>
</evidence>
<feature type="signal peptide" evidence="4">
    <location>
        <begin position="1"/>
        <end position="27"/>
    </location>
</feature>
<accession>A0A7N0TDA9</accession>
<keyword evidence="3 4" id="KW-0964">Secreted</keyword>
<evidence type="ECO:0000256" key="3">
    <source>
        <dbReference type="ARBA" id="ARBA00022525"/>
    </source>
</evidence>
<dbReference type="Pfam" id="PF03018">
    <property type="entry name" value="Dirigent"/>
    <property type="match status" value="1"/>
</dbReference>
<dbReference type="AlphaFoldDB" id="A0A7N0TDA9"/>
<comment type="subunit">
    <text evidence="2 4">Homodimer.</text>
</comment>
<dbReference type="EnsemblPlants" id="Kaladp0032s0454.1.v1.1">
    <property type="protein sequence ID" value="Kaladp0032s0454.1.v1.1.CDS.1"/>
    <property type="gene ID" value="Kaladp0032s0454.v1.1"/>
</dbReference>
<keyword evidence="4" id="KW-0052">Apoplast</keyword>
<organism evidence="5 6">
    <name type="scientific">Kalanchoe fedtschenkoi</name>
    <name type="common">Lavender scallops</name>
    <name type="synonym">South American air plant</name>
    <dbReference type="NCBI Taxonomy" id="63787"/>
    <lineage>
        <taxon>Eukaryota</taxon>
        <taxon>Viridiplantae</taxon>
        <taxon>Streptophyta</taxon>
        <taxon>Embryophyta</taxon>
        <taxon>Tracheophyta</taxon>
        <taxon>Spermatophyta</taxon>
        <taxon>Magnoliopsida</taxon>
        <taxon>eudicotyledons</taxon>
        <taxon>Gunneridae</taxon>
        <taxon>Pentapetalae</taxon>
        <taxon>Saxifragales</taxon>
        <taxon>Crassulaceae</taxon>
        <taxon>Kalanchoe</taxon>
    </lineage>
</organism>
<evidence type="ECO:0000313" key="5">
    <source>
        <dbReference type="EnsemblPlants" id="Kaladp0032s0454.1.v1.1.CDS.1"/>
    </source>
</evidence>
<dbReference type="GO" id="GO:0009699">
    <property type="term" value="P:phenylpropanoid biosynthetic process"/>
    <property type="evidence" value="ECO:0007669"/>
    <property type="project" value="UniProtKB-ARBA"/>
</dbReference>
<keyword evidence="6" id="KW-1185">Reference proteome</keyword>
<keyword evidence="4" id="KW-0732">Signal</keyword>
<evidence type="ECO:0000256" key="4">
    <source>
        <dbReference type="RuleBase" id="RU363099"/>
    </source>
</evidence>
<dbReference type="GO" id="GO:0048046">
    <property type="term" value="C:apoplast"/>
    <property type="evidence" value="ECO:0007669"/>
    <property type="project" value="UniProtKB-SubCell"/>
</dbReference>